<keyword evidence="9 18" id="KW-0503">Monooxygenase</keyword>
<dbReference type="InterPro" id="IPR001128">
    <property type="entry name" value="Cyt_P450"/>
</dbReference>
<keyword evidence="12" id="KW-0753">Steroid metabolism</keyword>
<sequence>MTVDDSGVVVTGVAGPYYDPYDVGIVADPYPVYARLRDEAPLYHNERYGFWALSRHADVESALANWETFSNSRSDILELVKSDFDMPPGVMMFTDPPMHTMLRGLMSRVFTPRRMAEIEDQIRRYCVRCLDPLVGSDRFDIIAELASTMPMRVIGMLLGIPESEQIGVRDANDANLRTKPGAPMKVAQADKIADGRIYADYVEWRSKNPSDDLMTALLGVEFTDEHGVTRKLTRKEVLHYTQVVAGAGNETTGRLIGWLAKVLAEHPDQRRQIEQDRSLLTRAVDETLRFEPTGPHVARWVARDFEAYGQTVPAGSAMLLLFGAANRDPRRYTDPDVFDIHRDNISHLTFGKGLHYCLGANLARLEGRVALDELLNRFPEWDIDYSTARLAPTSTVRGWERLDVLVG</sequence>
<evidence type="ECO:0000256" key="18">
    <source>
        <dbReference type="RuleBase" id="RU000461"/>
    </source>
</evidence>
<comment type="pathway">
    <text evidence="13">Steroid metabolism; cholesterol degradation.</text>
</comment>
<evidence type="ECO:0000256" key="12">
    <source>
        <dbReference type="ARBA" id="ARBA00023221"/>
    </source>
</evidence>
<gene>
    <name evidence="19" type="primary">vdh_2</name>
    <name evidence="19" type="ORF">BIN_B_02762</name>
</gene>
<dbReference type="PRINTS" id="PR00359">
    <property type="entry name" value="BP450"/>
</dbReference>
<reference evidence="19" key="1">
    <citation type="submission" date="2019-05" db="EMBL/GenBank/DDBJ databases">
        <authorList>
            <person name="Naeem R."/>
            <person name="Antony C."/>
            <person name="Guan Q."/>
        </authorList>
    </citation>
    <scope>NUCLEOTIDE SEQUENCE</scope>
    <source>
        <strain evidence="19">1</strain>
    </source>
</reference>
<protein>
    <recommendedName>
        <fullName evidence="14">Steroid C26-monooxygenase</fullName>
    </recommendedName>
    <alternativeName>
        <fullName evidence="15">Cholest-4-en-3-one C26-monooxygenase</fullName>
    </alternativeName>
    <alternativeName>
        <fullName evidence="17">Cholesterol C26-monooxygenase</fullName>
    </alternativeName>
    <alternativeName>
        <fullName evidence="16">Steroid C27-monooxygenase</fullName>
    </alternativeName>
</protein>
<keyword evidence="6" id="KW-0442">Lipid degradation</keyword>
<evidence type="ECO:0000256" key="14">
    <source>
        <dbReference type="ARBA" id="ARBA00070775"/>
    </source>
</evidence>
<evidence type="ECO:0000256" key="7">
    <source>
        <dbReference type="ARBA" id="ARBA00023002"/>
    </source>
</evidence>
<dbReference type="CDD" id="cd11078">
    <property type="entry name" value="CYP130-like"/>
    <property type="match status" value="1"/>
</dbReference>
<dbReference type="Gene3D" id="1.10.630.10">
    <property type="entry name" value="Cytochrome P450"/>
    <property type="match status" value="1"/>
</dbReference>
<evidence type="ECO:0000256" key="13">
    <source>
        <dbReference type="ARBA" id="ARBA00049645"/>
    </source>
</evidence>
<comment type="similarity">
    <text evidence="2 18">Belongs to the cytochrome P450 family.</text>
</comment>
<evidence type="ECO:0000256" key="16">
    <source>
        <dbReference type="ARBA" id="ARBA00082981"/>
    </source>
</evidence>
<evidence type="ECO:0000256" key="17">
    <source>
        <dbReference type="ARBA" id="ARBA00083909"/>
    </source>
</evidence>
<dbReference type="GO" id="GO:0036199">
    <property type="term" value="F:cholest-4-en-3-one 26-monooxygenase activity"/>
    <property type="evidence" value="ECO:0007669"/>
    <property type="project" value="TreeGrafter"/>
</dbReference>
<dbReference type="InterPro" id="IPR002397">
    <property type="entry name" value="Cyt_P450_B"/>
</dbReference>
<dbReference type="PROSITE" id="PS00086">
    <property type="entry name" value="CYTOCHROME_P450"/>
    <property type="match status" value="1"/>
</dbReference>
<dbReference type="FunFam" id="1.10.630.10:FF:000018">
    <property type="entry name" value="Cytochrome P450 monooxygenase"/>
    <property type="match status" value="1"/>
</dbReference>
<dbReference type="InterPro" id="IPR036396">
    <property type="entry name" value="Cyt_P450_sf"/>
</dbReference>
<dbReference type="AlphaFoldDB" id="A0A653FFE9"/>
<evidence type="ECO:0000256" key="3">
    <source>
        <dbReference type="ARBA" id="ARBA00022548"/>
    </source>
</evidence>
<dbReference type="GO" id="GO:0008395">
    <property type="term" value="F:steroid hydroxylase activity"/>
    <property type="evidence" value="ECO:0007669"/>
    <property type="project" value="TreeGrafter"/>
</dbReference>
<keyword evidence="11" id="KW-1207">Sterol metabolism</keyword>
<organism evidence="19">
    <name type="scientific">Mycolicibacterium smegmatis</name>
    <name type="common">Mycobacterium smegmatis</name>
    <dbReference type="NCBI Taxonomy" id="1772"/>
    <lineage>
        <taxon>Bacteria</taxon>
        <taxon>Bacillati</taxon>
        <taxon>Actinomycetota</taxon>
        <taxon>Actinomycetes</taxon>
        <taxon>Mycobacteriales</taxon>
        <taxon>Mycobacteriaceae</taxon>
        <taxon>Mycolicibacterium</taxon>
    </lineage>
</organism>
<dbReference type="GeneID" id="93458446"/>
<evidence type="ECO:0000256" key="8">
    <source>
        <dbReference type="ARBA" id="ARBA00023004"/>
    </source>
</evidence>
<evidence type="ECO:0000256" key="4">
    <source>
        <dbReference type="ARBA" id="ARBA00022617"/>
    </source>
</evidence>
<dbReference type="InterPro" id="IPR017972">
    <property type="entry name" value="Cyt_P450_CS"/>
</dbReference>
<evidence type="ECO:0000256" key="15">
    <source>
        <dbReference type="ARBA" id="ARBA00079588"/>
    </source>
</evidence>
<dbReference type="RefSeq" id="WP_011729266.1">
    <property type="nucleotide sequence ID" value="NZ_CP009495.1"/>
</dbReference>
<comment type="cofactor">
    <cofactor evidence="1">
        <name>heme</name>
        <dbReference type="ChEBI" id="CHEBI:30413"/>
    </cofactor>
</comment>
<dbReference type="EMBL" id="LR589639">
    <property type="protein sequence ID" value="VTP08435.1"/>
    <property type="molecule type" value="Genomic_DNA"/>
</dbReference>
<evidence type="ECO:0000256" key="9">
    <source>
        <dbReference type="ARBA" id="ARBA00023033"/>
    </source>
</evidence>
<keyword evidence="7 18" id="KW-0560">Oxidoreductase</keyword>
<evidence type="ECO:0000256" key="11">
    <source>
        <dbReference type="ARBA" id="ARBA00023166"/>
    </source>
</evidence>
<evidence type="ECO:0000256" key="5">
    <source>
        <dbReference type="ARBA" id="ARBA00022723"/>
    </source>
</evidence>
<name>A0A653FFE9_MYCSM</name>
<evidence type="ECO:0000256" key="6">
    <source>
        <dbReference type="ARBA" id="ARBA00022963"/>
    </source>
</evidence>
<keyword evidence="8 18" id="KW-0408">Iron</keyword>
<evidence type="ECO:0000256" key="10">
    <source>
        <dbReference type="ARBA" id="ARBA00023098"/>
    </source>
</evidence>
<dbReference type="GO" id="GO:0020037">
    <property type="term" value="F:heme binding"/>
    <property type="evidence" value="ECO:0007669"/>
    <property type="project" value="InterPro"/>
</dbReference>
<dbReference type="PRINTS" id="PR00385">
    <property type="entry name" value="P450"/>
</dbReference>
<keyword evidence="3" id="KW-0153">Cholesterol metabolism</keyword>
<dbReference type="OMA" id="NRWPEWD"/>
<dbReference type="GO" id="GO:0005506">
    <property type="term" value="F:iron ion binding"/>
    <property type="evidence" value="ECO:0007669"/>
    <property type="project" value="InterPro"/>
</dbReference>
<accession>A0A653FFE9</accession>
<dbReference type="SUPFAM" id="SSF48264">
    <property type="entry name" value="Cytochrome P450"/>
    <property type="match status" value="1"/>
</dbReference>
<dbReference type="PANTHER" id="PTHR46696">
    <property type="entry name" value="P450, PUTATIVE (EUROFUNG)-RELATED"/>
    <property type="match status" value="1"/>
</dbReference>
<dbReference type="GO" id="GO:0006707">
    <property type="term" value="P:cholesterol catabolic process"/>
    <property type="evidence" value="ECO:0007669"/>
    <property type="project" value="TreeGrafter"/>
</dbReference>
<evidence type="ECO:0000256" key="2">
    <source>
        <dbReference type="ARBA" id="ARBA00010617"/>
    </source>
</evidence>
<evidence type="ECO:0000256" key="1">
    <source>
        <dbReference type="ARBA" id="ARBA00001971"/>
    </source>
</evidence>
<keyword evidence="10" id="KW-0443">Lipid metabolism</keyword>
<dbReference type="Pfam" id="PF00067">
    <property type="entry name" value="p450"/>
    <property type="match status" value="1"/>
</dbReference>
<proteinExistence type="inferred from homology"/>
<dbReference type="PANTHER" id="PTHR46696:SF4">
    <property type="entry name" value="BIOTIN BIOSYNTHESIS CYTOCHROME P450"/>
    <property type="match status" value="1"/>
</dbReference>
<evidence type="ECO:0000313" key="19">
    <source>
        <dbReference type="EMBL" id="VTP08435.1"/>
    </source>
</evidence>
<keyword evidence="5 18" id="KW-0479">Metal-binding</keyword>
<keyword evidence="4 18" id="KW-0349">Heme</keyword>